<sequence>MTRRFNTINRQNIPRRRTSEFVSTMTGTDSDSESINARLLDKISRLFWIR</sequence>
<reference evidence="1 2" key="1">
    <citation type="submission" date="2016-05" db="EMBL/GenBank/DDBJ databases">
        <title>Single-cell genome of chain-forming Candidatus Thiomargarita nelsonii and comparison to other large sulfur-oxidizing bacteria.</title>
        <authorList>
            <person name="Winkel M."/>
            <person name="Salman V."/>
            <person name="Woyke T."/>
            <person name="Schulz-Vogt H."/>
            <person name="Richter M."/>
            <person name="Flood B."/>
            <person name="Bailey J."/>
            <person name="Amann R."/>
            <person name="Mussmann M."/>
        </authorList>
    </citation>
    <scope>NUCLEOTIDE SEQUENCE [LARGE SCALE GENOMIC DNA]</scope>
    <source>
        <strain evidence="1 2">THI036</strain>
    </source>
</reference>
<dbReference type="Proteomes" id="UP000076962">
    <property type="component" value="Unassembled WGS sequence"/>
</dbReference>
<comment type="caution">
    <text evidence="1">The sequence shown here is derived from an EMBL/GenBank/DDBJ whole genome shotgun (WGS) entry which is preliminary data.</text>
</comment>
<organism evidence="1 2">
    <name type="scientific">Candidatus Thiomargarita nelsonii</name>
    <dbReference type="NCBI Taxonomy" id="1003181"/>
    <lineage>
        <taxon>Bacteria</taxon>
        <taxon>Pseudomonadati</taxon>
        <taxon>Pseudomonadota</taxon>
        <taxon>Gammaproteobacteria</taxon>
        <taxon>Thiotrichales</taxon>
        <taxon>Thiotrichaceae</taxon>
        <taxon>Thiomargarita</taxon>
    </lineage>
</organism>
<name>A0A176RWT3_9GAMM</name>
<dbReference type="AlphaFoldDB" id="A0A176RWT3"/>
<gene>
    <name evidence="1" type="ORF">THIOM_004146</name>
</gene>
<protein>
    <submittedName>
        <fullName evidence="1">Uncharacterized protein</fullName>
    </submittedName>
</protein>
<evidence type="ECO:0000313" key="1">
    <source>
        <dbReference type="EMBL" id="OAD20176.1"/>
    </source>
</evidence>
<proteinExistence type="predicted"/>
<keyword evidence="2" id="KW-1185">Reference proteome</keyword>
<evidence type="ECO:0000313" key="2">
    <source>
        <dbReference type="Proteomes" id="UP000076962"/>
    </source>
</evidence>
<dbReference type="EMBL" id="LUTY01002528">
    <property type="protein sequence ID" value="OAD20176.1"/>
    <property type="molecule type" value="Genomic_DNA"/>
</dbReference>
<accession>A0A176RWT3</accession>